<dbReference type="OrthoDB" id="296793at2759"/>
<organism evidence="4 5">
    <name type="scientific">Pseudomicrostroma glucosiphilum</name>
    <dbReference type="NCBI Taxonomy" id="1684307"/>
    <lineage>
        <taxon>Eukaryota</taxon>
        <taxon>Fungi</taxon>
        <taxon>Dikarya</taxon>
        <taxon>Basidiomycota</taxon>
        <taxon>Ustilaginomycotina</taxon>
        <taxon>Exobasidiomycetes</taxon>
        <taxon>Microstromatales</taxon>
        <taxon>Microstromatales incertae sedis</taxon>
        <taxon>Pseudomicrostroma</taxon>
    </lineage>
</organism>
<evidence type="ECO:0000313" key="4">
    <source>
        <dbReference type="EMBL" id="PWN22668.1"/>
    </source>
</evidence>
<sequence>MMRQQYNAGPSSGGAGVTGAYQPSPPRPRSPMRRNGPAPASPNPGASSAQVRAPVSLDAWHQGLLGTKQLDTVAKLAEWVKKVERGQDEEPYQGALGDHSELSSGKHVLDASDEASTPVASSSKATLPSVPITSSSALLPWLESIKASQASSIANDPSHSSVASHSAALAQMHSAVAQTTELLTQLEQARINVAELLAGVKSVEETSEELREESERRGGRAESLLALAQELDVYLSYYNLLPQATSFLSSPSLSLVLTPTFPHILAQLDIGLSFIRAHPHFKDASLYRLRFEHCITRGGNLAKMWICGRWRELKDEAVGRLKEREKNLKGTGRDGSGAEDVESDVEAALMFRTSPHPRSCRSSTPNLSQRRPSYLRSSPRSRSGVLLRRLPAE</sequence>
<proteinExistence type="predicted"/>
<dbReference type="GO" id="GO:0006891">
    <property type="term" value="P:intra-Golgi vesicle-mediated transport"/>
    <property type="evidence" value="ECO:0007669"/>
    <property type="project" value="TreeGrafter"/>
</dbReference>
<feature type="domain" description="Conserved oligomeric Golgi complex subunit 3 N-terminal" evidence="3">
    <location>
        <begin position="169"/>
        <end position="306"/>
    </location>
</feature>
<dbReference type="Pfam" id="PF04136">
    <property type="entry name" value="COG3_N"/>
    <property type="match status" value="1"/>
</dbReference>
<evidence type="ECO:0000313" key="5">
    <source>
        <dbReference type="Proteomes" id="UP000245942"/>
    </source>
</evidence>
<feature type="region of interest" description="Disordered" evidence="2">
    <location>
        <begin position="1"/>
        <end position="54"/>
    </location>
</feature>
<name>A0A316UCR5_9BASI</name>
<evidence type="ECO:0000256" key="2">
    <source>
        <dbReference type="SAM" id="MobiDB-lite"/>
    </source>
</evidence>
<reference evidence="4 5" key="1">
    <citation type="journal article" date="2018" name="Mol. Biol. Evol.">
        <title>Broad Genomic Sampling Reveals a Smut Pathogenic Ancestry of the Fungal Clade Ustilaginomycotina.</title>
        <authorList>
            <person name="Kijpornyongpan T."/>
            <person name="Mondo S.J."/>
            <person name="Barry K."/>
            <person name="Sandor L."/>
            <person name="Lee J."/>
            <person name="Lipzen A."/>
            <person name="Pangilinan J."/>
            <person name="LaButti K."/>
            <person name="Hainaut M."/>
            <person name="Henrissat B."/>
            <person name="Grigoriev I.V."/>
            <person name="Spatafora J.W."/>
            <person name="Aime M.C."/>
        </authorList>
    </citation>
    <scope>NUCLEOTIDE SEQUENCE [LARGE SCALE GENOMIC DNA]</scope>
    <source>
        <strain evidence="4 5">MCA 4718</strain>
    </source>
</reference>
<dbReference type="GO" id="GO:0007030">
    <property type="term" value="P:Golgi organization"/>
    <property type="evidence" value="ECO:0007669"/>
    <property type="project" value="TreeGrafter"/>
</dbReference>
<accession>A0A316UCR5</accession>
<keyword evidence="1" id="KW-0175">Coiled coil</keyword>
<feature type="region of interest" description="Disordered" evidence="2">
    <location>
        <begin position="90"/>
        <end position="127"/>
    </location>
</feature>
<feature type="compositionally biased region" description="Polar residues" evidence="2">
    <location>
        <begin position="1"/>
        <end position="10"/>
    </location>
</feature>
<dbReference type="GO" id="GO:0016020">
    <property type="term" value="C:membrane"/>
    <property type="evidence" value="ECO:0007669"/>
    <property type="project" value="InterPro"/>
</dbReference>
<dbReference type="GO" id="GO:0005801">
    <property type="term" value="C:cis-Golgi network"/>
    <property type="evidence" value="ECO:0007669"/>
    <property type="project" value="InterPro"/>
</dbReference>
<gene>
    <name evidence="4" type="ORF">BCV69DRAFT_93920</name>
</gene>
<evidence type="ECO:0000259" key="3">
    <source>
        <dbReference type="Pfam" id="PF04136"/>
    </source>
</evidence>
<dbReference type="STRING" id="1684307.A0A316UCR5"/>
<dbReference type="GO" id="GO:0017119">
    <property type="term" value="C:Golgi transport complex"/>
    <property type="evidence" value="ECO:0007669"/>
    <property type="project" value="TreeGrafter"/>
</dbReference>
<dbReference type="PANTHER" id="PTHR13302">
    <property type="entry name" value="CONSERVED OLIGOMERIC GOLGI COMPLEX COMPONENT 3"/>
    <property type="match status" value="1"/>
</dbReference>
<dbReference type="Proteomes" id="UP000245942">
    <property type="component" value="Unassembled WGS sequence"/>
</dbReference>
<feature type="coiled-coil region" evidence="1">
    <location>
        <begin position="186"/>
        <end position="213"/>
    </location>
</feature>
<dbReference type="EMBL" id="KZ819322">
    <property type="protein sequence ID" value="PWN22668.1"/>
    <property type="molecule type" value="Genomic_DNA"/>
</dbReference>
<dbReference type="GO" id="GO:0006886">
    <property type="term" value="P:intracellular protein transport"/>
    <property type="evidence" value="ECO:0007669"/>
    <property type="project" value="InterPro"/>
</dbReference>
<dbReference type="RefSeq" id="XP_025349828.1">
    <property type="nucleotide sequence ID" value="XM_025495653.1"/>
</dbReference>
<keyword evidence="5" id="KW-1185">Reference proteome</keyword>
<dbReference type="InterPro" id="IPR048320">
    <property type="entry name" value="COG3_N"/>
</dbReference>
<dbReference type="GeneID" id="37017387"/>
<feature type="compositionally biased region" description="Low complexity" evidence="2">
    <location>
        <begin position="367"/>
        <end position="383"/>
    </location>
</feature>
<dbReference type="InterPro" id="IPR007265">
    <property type="entry name" value="COG_su3"/>
</dbReference>
<dbReference type="AlphaFoldDB" id="A0A316UCR5"/>
<feature type="compositionally biased region" description="Polar residues" evidence="2">
    <location>
        <begin position="114"/>
        <end position="127"/>
    </location>
</feature>
<protein>
    <recommendedName>
        <fullName evidence="3">Conserved oligomeric Golgi complex subunit 3 N-terminal domain-containing protein</fullName>
    </recommendedName>
</protein>
<feature type="compositionally biased region" description="Low complexity" evidence="2">
    <location>
        <begin position="33"/>
        <end position="49"/>
    </location>
</feature>
<evidence type="ECO:0000256" key="1">
    <source>
        <dbReference type="SAM" id="Coils"/>
    </source>
</evidence>
<feature type="region of interest" description="Disordered" evidence="2">
    <location>
        <begin position="353"/>
        <end position="393"/>
    </location>
</feature>
<dbReference type="PANTHER" id="PTHR13302:SF8">
    <property type="entry name" value="CONSERVED OLIGOMERIC GOLGI COMPLEX SUBUNIT 3"/>
    <property type="match status" value="1"/>
</dbReference>